<name>A0ABQ1LF27_9BACT</name>
<comment type="caution">
    <text evidence="1">The sequence shown here is derived from an EMBL/GenBank/DDBJ whole genome shotgun (WGS) entry which is preliminary data.</text>
</comment>
<evidence type="ECO:0000313" key="2">
    <source>
        <dbReference type="Proteomes" id="UP000636010"/>
    </source>
</evidence>
<sequence length="49" mass="5502">MHFLFYIAQTITHNQKTEIGLLARNQISEVKILSGGITSVKEDLAIDMI</sequence>
<reference evidence="2" key="1">
    <citation type="journal article" date="2019" name="Int. J. Syst. Evol. Microbiol.">
        <title>The Global Catalogue of Microorganisms (GCM) 10K type strain sequencing project: providing services to taxonomists for standard genome sequencing and annotation.</title>
        <authorList>
            <consortium name="The Broad Institute Genomics Platform"/>
            <consortium name="The Broad Institute Genome Sequencing Center for Infectious Disease"/>
            <person name="Wu L."/>
            <person name="Ma J."/>
        </authorList>
    </citation>
    <scope>NUCLEOTIDE SEQUENCE [LARGE SCALE GENOMIC DNA]</scope>
    <source>
        <strain evidence="2">CGMCC 1.10832</strain>
    </source>
</reference>
<keyword evidence="2" id="KW-1185">Reference proteome</keyword>
<dbReference type="Proteomes" id="UP000636010">
    <property type="component" value="Unassembled WGS sequence"/>
</dbReference>
<protein>
    <submittedName>
        <fullName evidence="1">Uncharacterized protein</fullName>
    </submittedName>
</protein>
<gene>
    <name evidence="1" type="ORF">GCM10011506_03810</name>
</gene>
<dbReference type="EMBL" id="BMEC01000001">
    <property type="protein sequence ID" value="GGC21810.1"/>
    <property type="molecule type" value="Genomic_DNA"/>
</dbReference>
<proteinExistence type="predicted"/>
<organism evidence="1 2">
    <name type="scientific">Marivirga lumbricoides</name>
    <dbReference type="NCBI Taxonomy" id="1046115"/>
    <lineage>
        <taxon>Bacteria</taxon>
        <taxon>Pseudomonadati</taxon>
        <taxon>Bacteroidota</taxon>
        <taxon>Cytophagia</taxon>
        <taxon>Cytophagales</taxon>
        <taxon>Marivirgaceae</taxon>
        <taxon>Marivirga</taxon>
    </lineage>
</organism>
<evidence type="ECO:0000313" key="1">
    <source>
        <dbReference type="EMBL" id="GGC21810.1"/>
    </source>
</evidence>
<accession>A0ABQ1LF27</accession>